<evidence type="ECO:0000259" key="4">
    <source>
        <dbReference type="SMART" id="SM00796"/>
    </source>
</evidence>
<keyword evidence="3" id="KW-0067">ATP-binding</keyword>
<keyword evidence="2" id="KW-0378">Hydrolase</keyword>
<dbReference type="GO" id="GO:0005524">
    <property type="term" value="F:ATP binding"/>
    <property type="evidence" value="ECO:0007669"/>
    <property type="project" value="UniProtKB-KW"/>
</dbReference>
<dbReference type="AlphaFoldDB" id="A0A381YJH2"/>
<evidence type="ECO:0000256" key="1">
    <source>
        <dbReference type="ARBA" id="ARBA00022741"/>
    </source>
</evidence>
<dbReference type="Pfam" id="PF02682">
    <property type="entry name" value="CT_C_D"/>
    <property type="match status" value="1"/>
</dbReference>
<gene>
    <name evidence="5" type="ORF">METZ01_LOCUS129421</name>
</gene>
<dbReference type="EMBL" id="UINC01018266">
    <property type="protein sequence ID" value="SVA76567.1"/>
    <property type="molecule type" value="Genomic_DNA"/>
</dbReference>
<feature type="domain" description="Carboxyltransferase" evidence="4">
    <location>
        <begin position="1"/>
        <end position="115"/>
    </location>
</feature>
<dbReference type="InterPro" id="IPR029000">
    <property type="entry name" value="Cyclophilin-like_dom_sf"/>
</dbReference>
<accession>A0A381YJH2</accession>
<proteinExistence type="predicted"/>
<organism evidence="5">
    <name type="scientific">marine metagenome</name>
    <dbReference type="NCBI Taxonomy" id="408172"/>
    <lineage>
        <taxon>unclassified sequences</taxon>
        <taxon>metagenomes</taxon>
        <taxon>ecological metagenomes</taxon>
    </lineage>
</organism>
<keyword evidence="1" id="KW-0547">Nucleotide-binding</keyword>
<evidence type="ECO:0000313" key="5">
    <source>
        <dbReference type="EMBL" id="SVA76567.1"/>
    </source>
</evidence>
<dbReference type="GO" id="GO:0016787">
    <property type="term" value="F:hydrolase activity"/>
    <property type="evidence" value="ECO:0007669"/>
    <property type="project" value="UniProtKB-KW"/>
</dbReference>
<dbReference type="InterPro" id="IPR003833">
    <property type="entry name" value="CT_C_D"/>
</dbReference>
<dbReference type="SUPFAM" id="SSF50891">
    <property type="entry name" value="Cyclophilin-like"/>
    <property type="match status" value="1"/>
</dbReference>
<dbReference type="PANTHER" id="PTHR34698:SF2">
    <property type="entry name" value="5-OXOPROLINASE SUBUNIT B"/>
    <property type="match status" value="1"/>
</dbReference>
<name>A0A381YJH2_9ZZZZ</name>
<dbReference type="InterPro" id="IPR010016">
    <property type="entry name" value="PxpB"/>
</dbReference>
<dbReference type="Gene3D" id="2.40.100.10">
    <property type="entry name" value="Cyclophilin-like"/>
    <property type="match status" value="1"/>
</dbReference>
<evidence type="ECO:0000256" key="2">
    <source>
        <dbReference type="ARBA" id="ARBA00022801"/>
    </source>
</evidence>
<reference evidence="5" key="1">
    <citation type="submission" date="2018-05" db="EMBL/GenBank/DDBJ databases">
        <authorList>
            <person name="Lanie J.A."/>
            <person name="Ng W.-L."/>
            <person name="Kazmierczak K.M."/>
            <person name="Andrzejewski T.M."/>
            <person name="Davidsen T.M."/>
            <person name="Wayne K.J."/>
            <person name="Tettelin H."/>
            <person name="Glass J.I."/>
            <person name="Rusch D."/>
            <person name="Podicherti R."/>
            <person name="Tsui H.-C.T."/>
            <person name="Winkler M.E."/>
        </authorList>
    </citation>
    <scope>NUCLEOTIDE SEQUENCE</scope>
</reference>
<protein>
    <recommendedName>
        <fullName evidence="4">Carboxyltransferase domain-containing protein</fullName>
    </recommendedName>
</protein>
<sequence>MHVPVYYSDEFGLDIEKITKTQSVTKEELINLHSNIKYEVKMIGFNPGFAYLGDLHEKLRIPRLSKPRINLLPGSVGIAENRTGIYPFGGPGGWSIIGRTPMKLFDNNNKNPFVINPGMRVKFDPINKKEFESFNY</sequence>
<dbReference type="PANTHER" id="PTHR34698">
    <property type="entry name" value="5-OXOPROLINASE SUBUNIT B"/>
    <property type="match status" value="1"/>
</dbReference>
<dbReference type="SMART" id="SM00796">
    <property type="entry name" value="AHS1"/>
    <property type="match status" value="1"/>
</dbReference>
<evidence type="ECO:0000256" key="3">
    <source>
        <dbReference type="ARBA" id="ARBA00022840"/>
    </source>
</evidence>